<sequence length="189" mass="20926">MTQIDHNMNRKKMRPLSTKPSRATSATAGRRVWIILIFAVILIAVGYLLWVKPEPEVVSPIIQSTTMNKQTEAAQAASTPHVITDEPDTVLTDSSFTDESASADDNKGVETRNPKAILNAPLPKTDSLAKEEIDRLEDERKRLAEQEKLAAEQLAMNKQLTDMKAEQIALLEQQIAQLEADSSTSTETQ</sequence>
<feature type="region of interest" description="Disordered" evidence="2">
    <location>
        <begin position="85"/>
        <end position="109"/>
    </location>
</feature>
<organism evidence="4 5">
    <name type="scientific">Psychrobacter pacificensis</name>
    <dbReference type="NCBI Taxonomy" id="112002"/>
    <lineage>
        <taxon>Bacteria</taxon>
        <taxon>Pseudomonadati</taxon>
        <taxon>Pseudomonadota</taxon>
        <taxon>Gammaproteobacteria</taxon>
        <taxon>Moraxellales</taxon>
        <taxon>Moraxellaceae</taxon>
        <taxon>Psychrobacter</taxon>
    </lineage>
</organism>
<proteinExistence type="predicted"/>
<keyword evidence="1" id="KW-0175">Coiled coil</keyword>
<dbReference type="Proteomes" id="UP000198501">
    <property type="component" value="Unassembled WGS sequence"/>
</dbReference>
<accession>A0A1G6XJ87</accession>
<gene>
    <name evidence="4" type="ORF">SAMN05660405_01311</name>
</gene>
<evidence type="ECO:0000256" key="1">
    <source>
        <dbReference type="SAM" id="Coils"/>
    </source>
</evidence>
<evidence type="ECO:0000256" key="2">
    <source>
        <dbReference type="SAM" id="MobiDB-lite"/>
    </source>
</evidence>
<feature type="compositionally biased region" description="Polar residues" evidence="2">
    <location>
        <begin position="91"/>
        <end position="100"/>
    </location>
</feature>
<keyword evidence="3" id="KW-0472">Membrane</keyword>
<dbReference type="AlphaFoldDB" id="A0A1G6XJ87"/>
<evidence type="ECO:0000313" key="4">
    <source>
        <dbReference type="EMBL" id="SDD77367.1"/>
    </source>
</evidence>
<name>A0A1G6XJ87_9GAMM</name>
<feature type="region of interest" description="Disordered" evidence="2">
    <location>
        <begin position="1"/>
        <end position="22"/>
    </location>
</feature>
<reference evidence="4 5" key="1">
    <citation type="submission" date="2016-10" db="EMBL/GenBank/DDBJ databases">
        <authorList>
            <person name="de Groot N.N."/>
        </authorList>
    </citation>
    <scope>NUCLEOTIDE SEQUENCE [LARGE SCALE GENOMIC DNA]</scope>
    <source>
        <strain evidence="4 5">DSM 23406</strain>
    </source>
</reference>
<feature type="transmembrane region" description="Helical" evidence="3">
    <location>
        <begin position="32"/>
        <end position="50"/>
    </location>
</feature>
<dbReference type="EMBL" id="FNAL01000008">
    <property type="protein sequence ID" value="SDD77367.1"/>
    <property type="molecule type" value="Genomic_DNA"/>
</dbReference>
<protein>
    <submittedName>
        <fullName evidence="4">Uncharacterized protein</fullName>
    </submittedName>
</protein>
<keyword evidence="3" id="KW-0812">Transmembrane</keyword>
<evidence type="ECO:0000256" key="3">
    <source>
        <dbReference type="SAM" id="Phobius"/>
    </source>
</evidence>
<keyword evidence="3" id="KW-1133">Transmembrane helix</keyword>
<evidence type="ECO:0000313" key="5">
    <source>
        <dbReference type="Proteomes" id="UP000198501"/>
    </source>
</evidence>
<feature type="coiled-coil region" evidence="1">
    <location>
        <begin position="126"/>
        <end position="188"/>
    </location>
</feature>